<keyword evidence="1" id="KW-0812">Transmembrane</keyword>
<keyword evidence="3" id="KW-1185">Reference proteome</keyword>
<comment type="caution">
    <text evidence="2">The sequence shown here is derived from an EMBL/GenBank/DDBJ whole genome shotgun (WGS) entry which is preliminary data.</text>
</comment>
<protein>
    <recommendedName>
        <fullName evidence="4">Phage holin family protein</fullName>
    </recommendedName>
</protein>
<name>A0ABS6VSC3_9GAMM</name>
<keyword evidence="1" id="KW-0472">Membrane</keyword>
<feature type="transmembrane region" description="Helical" evidence="1">
    <location>
        <begin position="95"/>
        <end position="117"/>
    </location>
</feature>
<feature type="transmembrane region" description="Helical" evidence="1">
    <location>
        <begin position="58"/>
        <end position="83"/>
    </location>
</feature>
<evidence type="ECO:0008006" key="4">
    <source>
        <dbReference type="Google" id="ProtNLM"/>
    </source>
</evidence>
<gene>
    <name evidence="2" type="ORF">KXJ70_10590</name>
</gene>
<proteinExistence type="predicted"/>
<dbReference type="RefSeq" id="WP_219043472.1">
    <property type="nucleotide sequence ID" value="NZ_JAHWDQ010000002.1"/>
</dbReference>
<evidence type="ECO:0000256" key="1">
    <source>
        <dbReference type="SAM" id="Phobius"/>
    </source>
</evidence>
<evidence type="ECO:0000313" key="3">
    <source>
        <dbReference type="Proteomes" id="UP001166291"/>
    </source>
</evidence>
<keyword evidence="1" id="KW-1133">Transmembrane helix</keyword>
<dbReference type="EMBL" id="JAHWDQ010000002">
    <property type="protein sequence ID" value="MBW2941229.1"/>
    <property type="molecule type" value="Genomic_DNA"/>
</dbReference>
<sequence length="147" mass="15661">MTLNVSKGDEQILAGERIHAEAKSKSLDSNESMASLVHAYRDHLTGYLSLAEMHGQRWMLLLCKILVLSLAVFMLLLAGWLSVLTALVGVMMQAGLSLAGAMLLASAASLALSWVCWRALRRCIGEFSPSSLAESTRDSSPVAGGGV</sequence>
<reference evidence="2" key="1">
    <citation type="submission" date="2021-07" db="EMBL/GenBank/DDBJ databases">
        <title>Zhongshania sp. CAU 1632 isolated from seawater.</title>
        <authorList>
            <person name="Kim W."/>
        </authorList>
    </citation>
    <scope>NUCLEOTIDE SEQUENCE</scope>
    <source>
        <strain evidence="2">CAU 1632</strain>
    </source>
</reference>
<organism evidence="2 3">
    <name type="scientific">Zhongshania aquimaris</name>
    <dbReference type="NCBI Taxonomy" id="2857107"/>
    <lineage>
        <taxon>Bacteria</taxon>
        <taxon>Pseudomonadati</taxon>
        <taxon>Pseudomonadota</taxon>
        <taxon>Gammaproteobacteria</taxon>
        <taxon>Cellvibrionales</taxon>
        <taxon>Spongiibacteraceae</taxon>
        <taxon>Zhongshania</taxon>
    </lineage>
</organism>
<dbReference type="Proteomes" id="UP001166291">
    <property type="component" value="Unassembled WGS sequence"/>
</dbReference>
<evidence type="ECO:0000313" key="2">
    <source>
        <dbReference type="EMBL" id="MBW2941229.1"/>
    </source>
</evidence>
<accession>A0ABS6VSC3</accession>